<protein>
    <submittedName>
        <fullName evidence="1">Cyclase</fullName>
    </submittedName>
</protein>
<dbReference type="Gene3D" id="3.30.530.20">
    <property type="match status" value="1"/>
</dbReference>
<dbReference type="InterPro" id="IPR023393">
    <property type="entry name" value="START-like_dom_sf"/>
</dbReference>
<dbReference type="RefSeq" id="WP_130108948.1">
    <property type="nucleotide sequence ID" value="NZ_CP035806.1"/>
</dbReference>
<organism evidence="1 2">
    <name type="scientific">Leucobacter triazinivorans</name>
    <dbReference type="NCBI Taxonomy" id="1784719"/>
    <lineage>
        <taxon>Bacteria</taxon>
        <taxon>Bacillati</taxon>
        <taxon>Actinomycetota</taxon>
        <taxon>Actinomycetes</taxon>
        <taxon>Micrococcales</taxon>
        <taxon>Microbacteriaceae</taxon>
        <taxon>Leucobacter</taxon>
    </lineage>
</organism>
<evidence type="ECO:0000313" key="2">
    <source>
        <dbReference type="Proteomes" id="UP000289260"/>
    </source>
</evidence>
<proteinExistence type="predicted"/>
<dbReference type="Pfam" id="PF10604">
    <property type="entry name" value="Polyketide_cyc2"/>
    <property type="match status" value="1"/>
</dbReference>
<dbReference type="OrthoDB" id="9801773at2"/>
<reference evidence="1 2" key="1">
    <citation type="submission" date="2019-02" db="EMBL/GenBank/DDBJ databases">
        <authorList>
            <person name="Sun L."/>
            <person name="Pan D."/>
            <person name="Wu X."/>
        </authorList>
    </citation>
    <scope>NUCLEOTIDE SEQUENCE [LARGE SCALE GENOMIC DNA]</scope>
    <source>
        <strain evidence="1 2">JW-1</strain>
    </source>
</reference>
<accession>A0A4P6KBW9</accession>
<dbReference type="AlphaFoldDB" id="A0A4P6KBW9"/>
<dbReference type="KEGG" id="ltr:EVS81_02250"/>
<evidence type="ECO:0000313" key="1">
    <source>
        <dbReference type="EMBL" id="QBE47795.1"/>
    </source>
</evidence>
<dbReference type="InterPro" id="IPR019587">
    <property type="entry name" value="Polyketide_cyclase/dehydratase"/>
</dbReference>
<keyword evidence="2" id="KW-1185">Reference proteome</keyword>
<gene>
    <name evidence="1" type="ORF">EVS81_02250</name>
</gene>
<sequence length="155" mass="17300">MPVIRLETRIAAPPAACFALSLSVDAHTASMRASGERAVAGVIRGEMGQGDVVTWRATHFGVPWRMTSRITEHEAPHRFVDEQISGPFARWWHEHRFEQAGAGTLMLDLVEFASPCGPFGRLVDRLVLRRYLTGLLSRRNRWLAGELEPNPTGRA</sequence>
<dbReference type="Proteomes" id="UP000289260">
    <property type="component" value="Chromosome"/>
</dbReference>
<dbReference type="SUPFAM" id="SSF55961">
    <property type="entry name" value="Bet v1-like"/>
    <property type="match status" value="1"/>
</dbReference>
<name>A0A4P6KBW9_9MICO</name>
<dbReference type="CDD" id="cd07820">
    <property type="entry name" value="SRPBCC_3"/>
    <property type="match status" value="1"/>
</dbReference>
<dbReference type="EMBL" id="CP035806">
    <property type="protein sequence ID" value="QBE47795.1"/>
    <property type="molecule type" value="Genomic_DNA"/>
</dbReference>